<dbReference type="InterPro" id="IPR014914">
    <property type="entry name" value="RES_dom"/>
</dbReference>
<organism evidence="2 3">
    <name type="scientific">Vibrio qingdaonensis</name>
    <dbReference type="NCBI Taxonomy" id="2829491"/>
    <lineage>
        <taxon>Bacteria</taxon>
        <taxon>Pseudomonadati</taxon>
        <taxon>Pseudomonadota</taxon>
        <taxon>Gammaproteobacteria</taxon>
        <taxon>Vibrionales</taxon>
        <taxon>Vibrionaceae</taxon>
        <taxon>Vibrio</taxon>
    </lineage>
</organism>
<accession>A0A9X3CSJ3</accession>
<dbReference type="SMART" id="SM00953">
    <property type="entry name" value="RES"/>
    <property type="match status" value="1"/>
</dbReference>
<reference evidence="2" key="1">
    <citation type="submission" date="2022-02" db="EMBL/GenBank/DDBJ databases">
        <title>Vibrio sp. nov, a new bacterium isolated from seawater.</title>
        <authorList>
            <person name="Yuan Y."/>
        </authorList>
    </citation>
    <scope>NUCLEOTIDE SEQUENCE</scope>
    <source>
        <strain evidence="2">ZSDZ65</strain>
    </source>
</reference>
<comment type="caution">
    <text evidence="2">The sequence shown here is derived from an EMBL/GenBank/DDBJ whole genome shotgun (WGS) entry which is preliminary data.</text>
</comment>
<dbReference type="RefSeq" id="WP_265677627.1">
    <property type="nucleotide sequence ID" value="NZ_JAKRRY010000054.1"/>
</dbReference>
<feature type="domain" description="RES" evidence="1">
    <location>
        <begin position="79"/>
        <end position="229"/>
    </location>
</feature>
<dbReference type="Proteomes" id="UP001155587">
    <property type="component" value="Unassembled WGS sequence"/>
</dbReference>
<evidence type="ECO:0000259" key="1">
    <source>
        <dbReference type="SMART" id="SM00953"/>
    </source>
</evidence>
<gene>
    <name evidence="2" type="ORF">MD535_23540</name>
</gene>
<evidence type="ECO:0000313" key="2">
    <source>
        <dbReference type="EMBL" id="MCW8348971.1"/>
    </source>
</evidence>
<dbReference type="AlphaFoldDB" id="A0A9X3CSJ3"/>
<dbReference type="EMBL" id="JAKRRY010000054">
    <property type="protein sequence ID" value="MCW8348971.1"/>
    <property type="molecule type" value="Genomic_DNA"/>
</dbReference>
<proteinExistence type="predicted"/>
<dbReference type="Pfam" id="PF08808">
    <property type="entry name" value="RES"/>
    <property type="match status" value="1"/>
</dbReference>
<evidence type="ECO:0000313" key="3">
    <source>
        <dbReference type="Proteomes" id="UP001155587"/>
    </source>
</evidence>
<keyword evidence="3" id="KW-1185">Reference proteome</keyword>
<name>A0A9X3CSJ3_9VIBR</name>
<sequence length="249" mass="28500">MSFKSWNSYMQFSCSVRNKSRYILDEDSQSFLQGIKDTCESRVEVIEPNSEMWRAQMGHDSLPLLQDDIHVDDIFIPYPEKRMRPLPDSASEGRANSKGIPCLYVASEKETAMSEIRPWLGSIISVARFTNSKELRVIDFSRHHNDKLPFYLSEPDEAKRIEAVWTNVDKAFSQPVTNSDQKSDYAPTQIIAELVKSLGYDGIAFRSSLGRGHNVALFNLNSVTFKDSSLFRVNDVQFSFESSNDERYI</sequence>
<protein>
    <submittedName>
        <fullName evidence="2">RES family NAD+ phosphorylase</fullName>
    </submittedName>
</protein>